<gene>
    <name evidence="2" type="ORF">ACFSAG_07235</name>
</gene>
<evidence type="ECO:0000313" key="2">
    <source>
        <dbReference type="EMBL" id="MFD1766633.1"/>
    </source>
</evidence>
<dbReference type="PROSITE" id="PS51257">
    <property type="entry name" value="PROKAR_LIPOPROTEIN"/>
    <property type="match status" value="1"/>
</dbReference>
<evidence type="ECO:0008006" key="4">
    <source>
        <dbReference type="Google" id="ProtNLM"/>
    </source>
</evidence>
<feature type="region of interest" description="Disordered" evidence="1">
    <location>
        <begin position="37"/>
        <end position="57"/>
    </location>
</feature>
<keyword evidence="3" id="KW-1185">Reference proteome</keyword>
<evidence type="ECO:0000256" key="1">
    <source>
        <dbReference type="SAM" id="MobiDB-lite"/>
    </source>
</evidence>
<reference evidence="3" key="1">
    <citation type="journal article" date="2019" name="Int. J. Syst. Evol. Microbiol.">
        <title>The Global Catalogue of Microorganisms (GCM) 10K type strain sequencing project: providing services to taxonomists for standard genome sequencing and annotation.</title>
        <authorList>
            <consortium name="The Broad Institute Genomics Platform"/>
            <consortium name="The Broad Institute Genome Sequencing Center for Infectious Disease"/>
            <person name="Wu L."/>
            <person name="Ma J."/>
        </authorList>
    </citation>
    <scope>NUCLEOTIDE SEQUENCE [LARGE SCALE GENOMIC DNA]</scope>
    <source>
        <strain evidence="3">CGMCC 1.12449</strain>
    </source>
</reference>
<comment type="caution">
    <text evidence="2">The sequence shown here is derived from an EMBL/GenBank/DDBJ whole genome shotgun (WGS) entry which is preliminary data.</text>
</comment>
<sequence length="57" mass="6438">MRIFLAMAALSTLTGCQRDFDDQYAETEQKLKAQAEQLDNEMAKEAAKESNRAGENR</sequence>
<proteinExistence type="predicted"/>
<dbReference type="RefSeq" id="WP_374612051.1">
    <property type="nucleotide sequence ID" value="NZ_JBHUEL010000007.1"/>
</dbReference>
<protein>
    <recommendedName>
        <fullName evidence="4">Lipoprotein</fullName>
    </recommendedName>
</protein>
<accession>A0ABW4MDT0</accession>
<evidence type="ECO:0000313" key="3">
    <source>
        <dbReference type="Proteomes" id="UP001597215"/>
    </source>
</evidence>
<dbReference type="Proteomes" id="UP001597215">
    <property type="component" value="Unassembled WGS sequence"/>
</dbReference>
<feature type="compositionally biased region" description="Basic and acidic residues" evidence="1">
    <location>
        <begin position="41"/>
        <end position="57"/>
    </location>
</feature>
<organism evidence="2 3">
    <name type="scientific">Sphingorhabdus buctiana</name>
    <dbReference type="NCBI Taxonomy" id="1508805"/>
    <lineage>
        <taxon>Bacteria</taxon>
        <taxon>Pseudomonadati</taxon>
        <taxon>Pseudomonadota</taxon>
        <taxon>Alphaproteobacteria</taxon>
        <taxon>Sphingomonadales</taxon>
        <taxon>Sphingomonadaceae</taxon>
        <taxon>Sphingorhabdus</taxon>
    </lineage>
</organism>
<name>A0ABW4MDT0_9SPHN</name>
<dbReference type="EMBL" id="JBHUEL010000007">
    <property type="protein sequence ID" value="MFD1766633.1"/>
    <property type="molecule type" value="Genomic_DNA"/>
</dbReference>